<name>A0A9D8KGN8_9DELT</name>
<evidence type="ECO:0000259" key="3">
    <source>
        <dbReference type="Pfam" id="PF00501"/>
    </source>
</evidence>
<evidence type="ECO:0000313" key="5">
    <source>
        <dbReference type="EMBL" id="MBN1573837.1"/>
    </source>
</evidence>
<dbReference type="Gene3D" id="3.30.300.30">
    <property type="match status" value="1"/>
</dbReference>
<dbReference type="PANTHER" id="PTHR43439">
    <property type="entry name" value="PHENYLACETATE-COENZYME A LIGASE"/>
    <property type="match status" value="1"/>
</dbReference>
<dbReference type="Pfam" id="PF14535">
    <property type="entry name" value="AMP-binding_C_2"/>
    <property type="match status" value="1"/>
</dbReference>
<proteinExistence type="predicted"/>
<feature type="domain" description="AMP-dependent ligase C-terminal" evidence="4">
    <location>
        <begin position="335"/>
        <end position="427"/>
    </location>
</feature>
<dbReference type="PANTHER" id="PTHR43439:SF2">
    <property type="entry name" value="ENZYME, PUTATIVE (JCVI)-RELATED"/>
    <property type="match status" value="1"/>
</dbReference>
<keyword evidence="2" id="KW-0597">Phosphoprotein</keyword>
<evidence type="ECO:0000259" key="4">
    <source>
        <dbReference type="Pfam" id="PF14535"/>
    </source>
</evidence>
<evidence type="ECO:0000313" key="6">
    <source>
        <dbReference type="Proteomes" id="UP000809273"/>
    </source>
</evidence>
<comment type="caution">
    <text evidence="5">The sequence shown here is derived from an EMBL/GenBank/DDBJ whole genome shotgun (WGS) entry which is preliminary data.</text>
</comment>
<reference evidence="5" key="2">
    <citation type="submission" date="2021-01" db="EMBL/GenBank/DDBJ databases">
        <authorList>
            <person name="Hahn C.R."/>
            <person name="Youssef N.H."/>
            <person name="Elshahed M."/>
        </authorList>
    </citation>
    <scope>NUCLEOTIDE SEQUENCE</scope>
    <source>
        <strain evidence="5">Zod_Metabat.24</strain>
    </source>
</reference>
<evidence type="ECO:0000256" key="2">
    <source>
        <dbReference type="ARBA" id="ARBA00022553"/>
    </source>
</evidence>
<reference evidence="5" key="1">
    <citation type="journal article" date="2021" name="Environ. Microbiol.">
        <title>Genomic characterization of three novel Desulfobacterota classes expand the metabolic and phylogenetic diversity of the phylum.</title>
        <authorList>
            <person name="Murphy C.L."/>
            <person name="Biggerstaff J."/>
            <person name="Eichhorn A."/>
            <person name="Ewing E."/>
            <person name="Shahan R."/>
            <person name="Soriano D."/>
            <person name="Stewart S."/>
            <person name="VanMol K."/>
            <person name="Walker R."/>
            <person name="Walters P."/>
            <person name="Elshahed M.S."/>
            <person name="Youssef N.H."/>
        </authorList>
    </citation>
    <scope>NUCLEOTIDE SEQUENCE</scope>
    <source>
        <strain evidence="5">Zod_Metabat.24</strain>
    </source>
</reference>
<dbReference type="InterPro" id="IPR042099">
    <property type="entry name" value="ANL_N_sf"/>
</dbReference>
<dbReference type="Gene3D" id="3.40.50.12780">
    <property type="entry name" value="N-terminal domain of ligase-like"/>
    <property type="match status" value="1"/>
</dbReference>
<accession>A0A9D8KGN8</accession>
<organism evidence="5 6">
    <name type="scientific">Candidatus Zymogenus saltonus</name>
    <dbReference type="NCBI Taxonomy" id="2844893"/>
    <lineage>
        <taxon>Bacteria</taxon>
        <taxon>Deltaproteobacteria</taxon>
        <taxon>Candidatus Zymogenia</taxon>
        <taxon>Candidatus Zymogeniales</taxon>
        <taxon>Candidatus Zymogenaceae</taxon>
        <taxon>Candidatus Zymogenus</taxon>
    </lineage>
</organism>
<dbReference type="SUPFAM" id="SSF56801">
    <property type="entry name" value="Acetyl-CoA synthetase-like"/>
    <property type="match status" value="1"/>
</dbReference>
<dbReference type="AlphaFoldDB" id="A0A9D8KGN8"/>
<gene>
    <name evidence="5" type="ORF">JW984_11630</name>
</gene>
<evidence type="ECO:0000256" key="1">
    <source>
        <dbReference type="ARBA" id="ARBA00022450"/>
    </source>
</evidence>
<dbReference type="InterPro" id="IPR045851">
    <property type="entry name" value="AMP-bd_C_sf"/>
</dbReference>
<dbReference type="InterPro" id="IPR051414">
    <property type="entry name" value="Adenylate-forming_Reductase"/>
</dbReference>
<dbReference type="Pfam" id="PF00501">
    <property type="entry name" value="AMP-binding"/>
    <property type="match status" value="1"/>
</dbReference>
<dbReference type="InterPro" id="IPR000873">
    <property type="entry name" value="AMP-dep_synth/lig_dom"/>
</dbReference>
<keyword evidence="1" id="KW-0596">Phosphopantetheine</keyword>
<feature type="domain" description="AMP-dependent synthetase/ligase" evidence="3">
    <location>
        <begin position="81"/>
        <end position="286"/>
    </location>
</feature>
<dbReference type="Proteomes" id="UP000809273">
    <property type="component" value="Unassembled WGS sequence"/>
</dbReference>
<dbReference type="InterPro" id="IPR028154">
    <property type="entry name" value="AMP-dep_Lig_C"/>
</dbReference>
<sequence length="436" mass="49181">MGIYNRRYETLSKGEIEQIQIERLKNTVERVFKNVSFYQNKMKTRDITPKDIVELKDIEKLGFTTREDLSYNYPYGLFAVPLKDIVRINSTSGITGKPTVVGYTKTDLGLWVELLSRLYVASGVTANDIVQLSFVYGLANWGRSMRVAAENIEASVIPMSAMSHEKEVMIMSDYKTTCIVSTPSSLLHVIKLLPEIEIKPKDFALKKGILVSESLLPVDRETIEKKLKIKVSTAYGIPEAMGPGIAYECEKGRMHIAEDHFIVEVIDPKTEEVMGRGEEGELVVSTITTKAYPLIRFRTGDISTILPEDTCPCGRNLLSIEIPMKRTDDVLSVRGVKVYPSQIEKIIADNLKETPPFAIVHHKVKELDEIDIFIVGVESLFSDEVKILEAMISSIKDDLLEILGIRAAVKLVEHITMEEIRKSNKDVIFFDNFDNK</sequence>
<protein>
    <submittedName>
        <fullName evidence="5">AMP-binding protein</fullName>
    </submittedName>
</protein>
<dbReference type="EMBL" id="JAFGIX010000057">
    <property type="protein sequence ID" value="MBN1573837.1"/>
    <property type="molecule type" value="Genomic_DNA"/>
</dbReference>